<dbReference type="Gene3D" id="3.10.350.10">
    <property type="entry name" value="LysM domain"/>
    <property type="match status" value="1"/>
</dbReference>
<evidence type="ECO:0000256" key="2">
    <source>
        <dbReference type="ARBA" id="ARBA00022670"/>
    </source>
</evidence>
<dbReference type="InterPro" id="IPR000064">
    <property type="entry name" value="NLP_P60_dom"/>
</dbReference>
<dbReference type="HOGENOM" id="CLU_865768_0_0_11"/>
<dbReference type="SUPFAM" id="SSF54001">
    <property type="entry name" value="Cysteine proteinases"/>
    <property type="match status" value="1"/>
</dbReference>
<dbReference type="Gene3D" id="3.90.1720.10">
    <property type="entry name" value="endopeptidase domain like (from Nostoc punctiforme)"/>
    <property type="match status" value="1"/>
</dbReference>
<dbReference type="AlphaFoldDB" id="D7C113"/>
<dbReference type="eggNOG" id="COG1388">
    <property type="taxonomic scope" value="Bacteria"/>
</dbReference>
<dbReference type="InterPro" id="IPR051794">
    <property type="entry name" value="PG_Endopeptidase_C40"/>
</dbReference>
<dbReference type="MEROPS" id="C40.007"/>
<evidence type="ECO:0000256" key="7">
    <source>
        <dbReference type="SAM" id="MobiDB-lite"/>
    </source>
</evidence>
<protein>
    <submittedName>
        <fullName evidence="10">NLP/P60 family secreted protein</fullName>
    </submittedName>
</protein>
<evidence type="ECO:0000259" key="8">
    <source>
        <dbReference type="PROSITE" id="PS51782"/>
    </source>
</evidence>
<name>D7C113_STRBB</name>
<evidence type="ECO:0000313" key="11">
    <source>
        <dbReference type="Proteomes" id="UP000000377"/>
    </source>
</evidence>
<dbReference type="Pfam" id="PF00877">
    <property type="entry name" value="NLPC_P60"/>
    <property type="match status" value="1"/>
</dbReference>
<keyword evidence="3" id="KW-0732">Signal</keyword>
<dbReference type="STRING" id="749414.SBI_04794"/>
<feature type="region of interest" description="Disordered" evidence="7">
    <location>
        <begin position="150"/>
        <end position="208"/>
    </location>
</feature>
<feature type="region of interest" description="Disordered" evidence="7">
    <location>
        <begin position="1"/>
        <end position="30"/>
    </location>
</feature>
<reference evidence="10 11" key="1">
    <citation type="journal article" date="2010" name="J. Bacteriol.">
        <title>Genome sequence of the milbemycin-producing bacterium Streptomyces bingchenggensis.</title>
        <authorList>
            <person name="Wang X.J."/>
            <person name="Yan Y.J."/>
            <person name="Zhang B."/>
            <person name="An J."/>
            <person name="Wang J.J."/>
            <person name="Tian J."/>
            <person name="Jiang L."/>
            <person name="Chen Y.H."/>
            <person name="Huang S.X."/>
            <person name="Yin M."/>
            <person name="Zhang J."/>
            <person name="Gao A.L."/>
            <person name="Liu C.X."/>
            <person name="Zhu Z.X."/>
            <person name="Xiang W.S."/>
        </authorList>
    </citation>
    <scope>NUCLEOTIDE SEQUENCE [LARGE SCALE GENOMIC DNA]</scope>
    <source>
        <strain evidence="10 11">BCW-1</strain>
    </source>
</reference>
<feature type="region of interest" description="Disordered" evidence="7">
    <location>
        <begin position="69"/>
        <end position="96"/>
    </location>
</feature>
<feature type="domain" description="LysM" evidence="8">
    <location>
        <begin position="102"/>
        <end position="146"/>
    </location>
</feature>
<dbReference type="SUPFAM" id="SSF54106">
    <property type="entry name" value="LysM domain"/>
    <property type="match status" value="1"/>
</dbReference>
<keyword evidence="5" id="KW-0378">Hydrolase</keyword>
<dbReference type="PROSITE" id="PS51782">
    <property type="entry name" value="LYSM"/>
    <property type="match status" value="1"/>
</dbReference>
<evidence type="ECO:0000259" key="9">
    <source>
        <dbReference type="PROSITE" id="PS51935"/>
    </source>
</evidence>
<feature type="compositionally biased region" description="Basic and acidic residues" evidence="7">
    <location>
        <begin position="174"/>
        <end position="208"/>
    </location>
</feature>
<dbReference type="PATRIC" id="fig|749414.3.peg.4956"/>
<comment type="similarity">
    <text evidence="1">Belongs to the peptidase C40 family.</text>
</comment>
<dbReference type="GO" id="GO:0008234">
    <property type="term" value="F:cysteine-type peptidase activity"/>
    <property type="evidence" value="ECO:0007669"/>
    <property type="project" value="UniProtKB-KW"/>
</dbReference>
<dbReference type="InterPro" id="IPR036779">
    <property type="entry name" value="LysM_dom_sf"/>
</dbReference>
<organism evidence="10 11">
    <name type="scientific">Streptomyces bingchenggensis (strain BCW-1)</name>
    <dbReference type="NCBI Taxonomy" id="749414"/>
    <lineage>
        <taxon>Bacteria</taxon>
        <taxon>Bacillati</taxon>
        <taxon>Actinomycetota</taxon>
        <taxon>Actinomycetes</taxon>
        <taxon>Kitasatosporales</taxon>
        <taxon>Streptomycetaceae</taxon>
        <taxon>Streptomyces</taxon>
    </lineage>
</organism>
<evidence type="ECO:0000256" key="1">
    <source>
        <dbReference type="ARBA" id="ARBA00007074"/>
    </source>
</evidence>
<sequence length="321" mass="33462">MTLQARTARTRRGPGKAPRTARRRHARPTRTKTAIRAAVRCAKTVLALCVTGIVSVLLGAILGVQASPTSEPPDGVVVEAPPAKPRPTPAKVRPGPKPAAVKTVVLRYGDTLYGLAEKHHSTVKALQRLNKLGTSTLIYAGDTLRLPGSAAGAAEEPVSAGGRTGPPTAKHTTGRSDDTADGSARKAAEKPAKKPAEKPAKKHSEGRATKAIAYARAQLGKPYIWGGTGPRGFDCSGLVMRAWQSAGVTLPRTTWSQIHAGTATTRGRLVPGDLVLSYGGGHVGLYIGGGRVIHAPRPGATVTIASLPDPGNVVAYRRINR</sequence>
<accession>D7C113</accession>
<evidence type="ECO:0000256" key="4">
    <source>
        <dbReference type="ARBA" id="ARBA00022737"/>
    </source>
</evidence>
<dbReference type="EMBL" id="CP002047">
    <property type="protein sequence ID" value="ADI07914.1"/>
    <property type="molecule type" value="Genomic_DNA"/>
</dbReference>
<dbReference type="KEGG" id="sbh:SBI_04794"/>
<dbReference type="Pfam" id="PF01476">
    <property type="entry name" value="LysM"/>
    <property type="match status" value="1"/>
</dbReference>
<dbReference type="SMART" id="SM00257">
    <property type="entry name" value="LysM"/>
    <property type="match status" value="1"/>
</dbReference>
<keyword evidence="4" id="KW-0677">Repeat</keyword>
<keyword evidence="11" id="KW-1185">Reference proteome</keyword>
<dbReference type="RefSeq" id="WP_014177384.1">
    <property type="nucleotide sequence ID" value="NC_016582.1"/>
</dbReference>
<dbReference type="PANTHER" id="PTHR47359">
    <property type="entry name" value="PEPTIDOGLYCAN DL-ENDOPEPTIDASE CWLO"/>
    <property type="match status" value="1"/>
</dbReference>
<dbReference type="PANTHER" id="PTHR47359:SF3">
    <property type="entry name" value="NLP_P60 DOMAIN-CONTAINING PROTEIN-RELATED"/>
    <property type="match status" value="1"/>
</dbReference>
<feature type="compositionally biased region" description="Basic residues" evidence="7">
    <location>
        <begin position="8"/>
        <end position="30"/>
    </location>
</feature>
<dbReference type="Proteomes" id="UP000000377">
    <property type="component" value="Chromosome"/>
</dbReference>
<gene>
    <name evidence="10" type="ordered locus">SBI_04794</name>
</gene>
<dbReference type="InterPro" id="IPR038765">
    <property type="entry name" value="Papain-like_cys_pep_sf"/>
</dbReference>
<evidence type="ECO:0000256" key="5">
    <source>
        <dbReference type="ARBA" id="ARBA00022801"/>
    </source>
</evidence>
<evidence type="ECO:0000256" key="6">
    <source>
        <dbReference type="ARBA" id="ARBA00022807"/>
    </source>
</evidence>
<keyword evidence="2" id="KW-0645">Protease</keyword>
<proteinExistence type="inferred from homology"/>
<dbReference type="CDD" id="cd00118">
    <property type="entry name" value="LysM"/>
    <property type="match status" value="1"/>
</dbReference>
<dbReference type="PROSITE" id="PS51935">
    <property type="entry name" value="NLPC_P60"/>
    <property type="match status" value="1"/>
</dbReference>
<dbReference type="GO" id="GO:0006508">
    <property type="term" value="P:proteolysis"/>
    <property type="evidence" value="ECO:0007669"/>
    <property type="project" value="UniProtKB-KW"/>
</dbReference>
<dbReference type="InterPro" id="IPR018392">
    <property type="entry name" value="LysM"/>
</dbReference>
<feature type="domain" description="NlpC/P60" evidence="9">
    <location>
        <begin position="205"/>
        <end position="321"/>
    </location>
</feature>
<evidence type="ECO:0000313" key="10">
    <source>
        <dbReference type="EMBL" id="ADI07914.1"/>
    </source>
</evidence>
<keyword evidence="6" id="KW-0788">Thiol protease</keyword>
<evidence type="ECO:0000256" key="3">
    <source>
        <dbReference type="ARBA" id="ARBA00022729"/>
    </source>
</evidence>
<dbReference type="eggNOG" id="COG0791">
    <property type="taxonomic scope" value="Bacteria"/>
</dbReference>